<proteinExistence type="predicted"/>
<accession>A0A183D9A8</accession>
<dbReference type="InterPro" id="IPR038901">
    <property type="entry name" value="HEXDC-like"/>
</dbReference>
<dbReference type="PANTHER" id="PTHR21040:SF8">
    <property type="entry name" value="BCDNA.GH04120"/>
    <property type="match status" value="1"/>
</dbReference>
<dbReference type="PANTHER" id="PTHR21040">
    <property type="entry name" value="BCDNA.GH04120"/>
    <property type="match status" value="1"/>
</dbReference>
<organism evidence="1">
    <name type="scientific">Gongylonema pulchrum</name>
    <dbReference type="NCBI Taxonomy" id="637853"/>
    <lineage>
        <taxon>Eukaryota</taxon>
        <taxon>Metazoa</taxon>
        <taxon>Ecdysozoa</taxon>
        <taxon>Nematoda</taxon>
        <taxon>Chromadorea</taxon>
        <taxon>Rhabditida</taxon>
        <taxon>Spirurina</taxon>
        <taxon>Spiruromorpha</taxon>
        <taxon>Spiruroidea</taxon>
        <taxon>Gongylonematidae</taxon>
        <taxon>Gongylonema</taxon>
    </lineage>
</organism>
<dbReference type="SUPFAM" id="SSF51445">
    <property type="entry name" value="(Trans)glycosidases"/>
    <property type="match status" value="1"/>
</dbReference>
<evidence type="ECO:0000313" key="1">
    <source>
        <dbReference type="WBParaSite" id="GPUH_0000530601-mRNA-1"/>
    </source>
</evidence>
<dbReference type="InterPro" id="IPR017853">
    <property type="entry name" value="GH"/>
</dbReference>
<reference evidence="1" key="1">
    <citation type="submission" date="2016-06" db="UniProtKB">
        <authorList>
            <consortium name="WormBaseParasite"/>
        </authorList>
    </citation>
    <scope>IDENTIFICATION</scope>
</reference>
<dbReference type="AlphaFoldDB" id="A0A183D9A8"/>
<dbReference type="WBParaSite" id="GPUH_0000530601-mRNA-1">
    <property type="protein sequence ID" value="GPUH_0000530601-mRNA-1"/>
    <property type="gene ID" value="GPUH_0000530601"/>
</dbReference>
<sequence length="130" mass="15065">LDYYKVLFGLLNALKVDAVLMEYEDMFPYANELGLLRRHNSYSVTELQSILQLASDNNLEVIPLVQTFGHLEFVLKHQKYASLREDPMKSDTVCPSDNSSWNLITEMLKQVDDELNNTQLQNRSQRLLLT</sequence>
<dbReference type="GO" id="GO:0015929">
    <property type="term" value="F:hexosaminidase activity"/>
    <property type="evidence" value="ECO:0007669"/>
    <property type="project" value="InterPro"/>
</dbReference>
<dbReference type="Gene3D" id="3.20.20.80">
    <property type="entry name" value="Glycosidases"/>
    <property type="match status" value="1"/>
</dbReference>
<protein>
    <submittedName>
        <fullName evidence="1">Beta-N-acetylhexosaminidase</fullName>
    </submittedName>
</protein>
<name>A0A183D9A8_9BILA</name>